<reference evidence="1" key="2">
    <citation type="submission" date="2021-03" db="UniProtKB">
        <authorList>
            <consortium name="EnsemblPlants"/>
        </authorList>
    </citation>
    <scope>IDENTIFICATION</scope>
</reference>
<dbReference type="Proteomes" id="UP000596661">
    <property type="component" value="Chromosome 7"/>
</dbReference>
<name>A0A803Q327_CANSA</name>
<evidence type="ECO:0008006" key="3">
    <source>
        <dbReference type="Google" id="ProtNLM"/>
    </source>
</evidence>
<dbReference type="EMBL" id="UZAU01000669">
    <property type="status" value="NOT_ANNOTATED_CDS"/>
    <property type="molecule type" value="Genomic_DNA"/>
</dbReference>
<dbReference type="PANTHER" id="PTHR33116:SF84">
    <property type="entry name" value="RNA-DIRECTED DNA POLYMERASE"/>
    <property type="match status" value="1"/>
</dbReference>
<dbReference type="PANTHER" id="PTHR33116">
    <property type="entry name" value="REVERSE TRANSCRIPTASE ZINC-BINDING DOMAIN-CONTAINING PROTEIN-RELATED-RELATED"/>
    <property type="match status" value="1"/>
</dbReference>
<protein>
    <recommendedName>
        <fullName evidence="3">Reverse transcriptase zinc-binding domain-containing protein</fullName>
    </recommendedName>
</protein>
<dbReference type="Gramene" id="evm.model.07.1543">
    <property type="protein sequence ID" value="cds.evm.model.07.1543"/>
    <property type="gene ID" value="evm.TU.07.1543"/>
</dbReference>
<evidence type="ECO:0000313" key="2">
    <source>
        <dbReference type="Proteomes" id="UP000596661"/>
    </source>
</evidence>
<proteinExistence type="predicted"/>
<sequence>MPFTYLGVPICAKRISGNECIALAEKMTARIRTWSSRNLSFAARVVLINSVLMAIHAYWCQMLILPKKVIRQLESICKAFLWKGQACTIGPGLIAWESLCQSKTAGGLGFRKIHEWNQAAMGKYIFAIAQKQDNLWLKWINSVYLKEHELLSYKAPPQSSWTSSVVPASVGPLNTPKHSFISWLAIQGRLRTKDRGIKGWLSWHVKADTFSTLTRWIGRSKISMFRKNVLTAALVCLVYTL</sequence>
<organism evidence="1 2">
    <name type="scientific">Cannabis sativa</name>
    <name type="common">Hemp</name>
    <name type="synonym">Marijuana</name>
    <dbReference type="NCBI Taxonomy" id="3483"/>
    <lineage>
        <taxon>Eukaryota</taxon>
        <taxon>Viridiplantae</taxon>
        <taxon>Streptophyta</taxon>
        <taxon>Embryophyta</taxon>
        <taxon>Tracheophyta</taxon>
        <taxon>Spermatophyta</taxon>
        <taxon>Magnoliopsida</taxon>
        <taxon>eudicotyledons</taxon>
        <taxon>Gunneridae</taxon>
        <taxon>Pentapetalae</taxon>
        <taxon>rosids</taxon>
        <taxon>fabids</taxon>
        <taxon>Rosales</taxon>
        <taxon>Cannabaceae</taxon>
        <taxon>Cannabis</taxon>
    </lineage>
</organism>
<dbReference type="AlphaFoldDB" id="A0A803Q327"/>
<dbReference type="EnsemblPlants" id="evm.model.07.1543">
    <property type="protein sequence ID" value="cds.evm.model.07.1543"/>
    <property type="gene ID" value="evm.TU.07.1543"/>
</dbReference>
<accession>A0A803Q327</accession>
<evidence type="ECO:0000313" key="1">
    <source>
        <dbReference type="EnsemblPlants" id="cds.evm.model.07.1543"/>
    </source>
</evidence>
<reference evidence="1" key="1">
    <citation type="submission" date="2018-11" db="EMBL/GenBank/DDBJ databases">
        <authorList>
            <person name="Grassa J C."/>
        </authorList>
    </citation>
    <scope>NUCLEOTIDE SEQUENCE [LARGE SCALE GENOMIC DNA]</scope>
</reference>
<keyword evidence="2" id="KW-1185">Reference proteome</keyword>